<name>A0A1I0TLI0_9GAMM</name>
<dbReference type="EMBL" id="WTFN01000044">
    <property type="protein sequence ID" value="MWK57837.1"/>
    <property type="molecule type" value="Genomic_DNA"/>
</dbReference>
<reference evidence="4 5" key="1">
    <citation type="submission" date="2019-12" db="EMBL/GenBank/DDBJ databases">
        <title>Draft genome sequence of Pseudomonas otitidis recovered from a chicken carcass.</title>
        <authorList>
            <person name="Vieira T.R."/>
            <person name="Oliviera E.F.C."/>
            <person name="Silva N.M.V."/>
            <person name="Sambrano G.E."/>
            <person name="Cibulski S.P."/>
            <person name="Cardoso M.R.I."/>
        </authorList>
    </citation>
    <scope>NUCLEOTIDE SEQUENCE [LARGE SCALE GENOMIC DNA]</scope>
    <source>
        <strain evidence="4 5">25_K</strain>
    </source>
</reference>
<protein>
    <submittedName>
        <fullName evidence="4">Transporter substrate-binding domain-containing protein</fullName>
    </submittedName>
</protein>
<accession>A0A1I0TLI0</accession>
<dbReference type="STRING" id="319939.SAMN05216263_10584"/>
<dbReference type="PANTHER" id="PTHR35936">
    <property type="entry name" value="MEMBRANE-BOUND LYTIC MUREIN TRANSGLYCOSYLASE F"/>
    <property type="match status" value="1"/>
</dbReference>
<keyword evidence="2" id="KW-0732">Signal</keyword>
<evidence type="ECO:0000259" key="3">
    <source>
        <dbReference type="Pfam" id="PF00497"/>
    </source>
</evidence>
<sequence length="251" mass="28484">MRALFLLFALAFGSLAAAEDVRLTNGEWAPYLGATLPHQGVASRIVAEAFALEGVTVHWEFYPWARALRLAEKGERHGTAIWLRTADRERDFYVSDPVIESGYVLFHRKDTALDWQSVEDLRQHRLGATIGYDYGEAFQRAEQDGRLRVQRLAAEEQGLRMLLAGRIDVFPMDKVVGIANLQQGFSREERSRLTFHPRPLRSDTMHLLLSRSVPGNEQLMARFNQGLAQLRESGKVARYLLEAEQPLSALH</sequence>
<dbReference type="PANTHER" id="PTHR35936:SF25">
    <property type="entry name" value="ABC TRANSPORTER SUBSTRATE-BINDING PROTEIN"/>
    <property type="match status" value="1"/>
</dbReference>
<dbReference type="RefSeq" id="WP_074969001.1">
    <property type="nucleotide sequence ID" value="NZ_BQIA01000032.1"/>
</dbReference>
<evidence type="ECO:0000256" key="1">
    <source>
        <dbReference type="ARBA" id="ARBA00010333"/>
    </source>
</evidence>
<dbReference type="InterPro" id="IPR001638">
    <property type="entry name" value="Solute-binding_3/MltF_N"/>
</dbReference>
<organism evidence="4 5">
    <name type="scientific">Metapseudomonas otitidis</name>
    <dbReference type="NCBI Taxonomy" id="319939"/>
    <lineage>
        <taxon>Bacteria</taxon>
        <taxon>Pseudomonadati</taxon>
        <taxon>Pseudomonadota</taxon>
        <taxon>Gammaproteobacteria</taxon>
        <taxon>Pseudomonadales</taxon>
        <taxon>Pseudomonadaceae</taxon>
        <taxon>Metapseudomonas</taxon>
    </lineage>
</organism>
<dbReference type="Gene3D" id="3.40.190.10">
    <property type="entry name" value="Periplasmic binding protein-like II"/>
    <property type="match status" value="2"/>
</dbReference>
<comment type="caution">
    <text evidence="4">The sequence shown here is derived from an EMBL/GenBank/DDBJ whole genome shotgun (WGS) entry which is preliminary data.</text>
</comment>
<dbReference type="Proteomes" id="UP000461288">
    <property type="component" value="Unassembled WGS sequence"/>
</dbReference>
<dbReference type="AlphaFoldDB" id="A0A1I0TLI0"/>
<evidence type="ECO:0000313" key="4">
    <source>
        <dbReference type="EMBL" id="MWK57837.1"/>
    </source>
</evidence>
<feature type="domain" description="Solute-binding protein family 3/N-terminal" evidence="3">
    <location>
        <begin position="37"/>
        <end position="238"/>
    </location>
</feature>
<dbReference type="SUPFAM" id="SSF53850">
    <property type="entry name" value="Periplasmic binding protein-like II"/>
    <property type="match status" value="1"/>
</dbReference>
<gene>
    <name evidence="4" type="ORF">GO594_17805</name>
</gene>
<comment type="similarity">
    <text evidence="1">Belongs to the bacterial solute-binding protein 3 family.</text>
</comment>
<proteinExistence type="inferred from homology"/>
<dbReference type="Pfam" id="PF00497">
    <property type="entry name" value="SBP_bac_3"/>
    <property type="match status" value="1"/>
</dbReference>
<evidence type="ECO:0000256" key="2">
    <source>
        <dbReference type="ARBA" id="ARBA00022729"/>
    </source>
</evidence>
<evidence type="ECO:0000313" key="5">
    <source>
        <dbReference type="Proteomes" id="UP000461288"/>
    </source>
</evidence>